<comment type="caution">
    <text evidence="2">The sequence shown here is derived from an EMBL/GenBank/DDBJ whole genome shotgun (WGS) entry which is preliminary data.</text>
</comment>
<organism evidence="2 3">
    <name type="scientific">Nocardioides guangzhouensis</name>
    <dbReference type="NCBI Taxonomy" id="2497878"/>
    <lineage>
        <taxon>Bacteria</taxon>
        <taxon>Bacillati</taxon>
        <taxon>Actinomycetota</taxon>
        <taxon>Actinomycetes</taxon>
        <taxon>Propionibacteriales</taxon>
        <taxon>Nocardioidaceae</taxon>
        <taxon>Nocardioides</taxon>
    </lineage>
</organism>
<proteinExistence type="predicted"/>
<reference evidence="2 3" key="1">
    <citation type="submission" date="2019-01" db="EMBL/GenBank/DDBJ databases">
        <title>Nocardioides guangzhouensis sp. nov., an actinobacterium isolated from soil.</title>
        <authorList>
            <person name="Fu Y."/>
            <person name="Cai Y."/>
            <person name="Lin Z."/>
            <person name="Chen P."/>
        </authorList>
    </citation>
    <scope>NUCLEOTIDE SEQUENCE [LARGE SCALE GENOMIC DNA]</scope>
    <source>
        <strain evidence="2 3">130</strain>
    </source>
</reference>
<keyword evidence="1" id="KW-0472">Membrane</keyword>
<evidence type="ECO:0008006" key="4">
    <source>
        <dbReference type="Google" id="ProtNLM"/>
    </source>
</evidence>
<evidence type="ECO:0000256" key="1">
    <source>
        <dbReference type="SAM" id="Phobius"/>
    </source>
</evidence>
<evidence type="ECO:0000313" key="3">
    <source>
        <dbReference type="Proteomes" id="UP000295198"/>
    </source>
</evidence>
<dbReference type="Proteomes" id="UP000295198">
    <property type="component" value="Unassembled WGS sequence"/>
</dbReference>
<protein>
    <recommendedName>
        <fullName evidence="4">WD40 repeat domain-containing protein</fullName>
    </recommendedName>
</protein>
<keyword evidence="1" id="KW-0812">Transmembrane</keyword>
<sequence>MSTELHAALREAVSDAPFDESDLRTVIDAGSRRLRRRATVRAGASALLVAALVASVAVVSGRSDTEPRPAHVVRLDLNRAQNQHLDVLASVRTTLRDPANELDHDRFEGLTTDGLVLRSRYTYHGNVTELGLLDPETGRTHWLPRPPRAPQNVVELTADQLVLFANVSERRSDLLMFDRPSETWTSIRIQPPEGIEVHTPPQLAIAPDGRFYLGHNLEDESGPMHWWSYALPEGGEGRPEPALDGESVAWEDGLQARVNNDGRVVLSSSAGERVVAEERPAGCARPADRELTDIPPTVRLAGTRPVVMYVCGDELHVMTAVYDVDRGEVIQVAGADARAADEDHVLLGADRSKRTGVYLLDLDRLTLARIGPGTYEPQTALVNGLVLWNRAGPLDDKDTYDALWKVARLPRGS</sequence>
<dbReference type="SUPFAM" id="SSF82171">
    <property type="entry name" value="DPP6 N-terminal domain-like"/>
    <property type="match status" value="1"/>
</dbReference>
<dbReference type="OrthoDB" id="3765772at2"/>
<keyword evidence="3" id="KW-1185">Reference proteome</keyword>
<dbReference type="EMBL" id="SDKM01000009">
    <property type="protein sequence ID" value="RYP86929.1"/>
    <property type="molecule type" value="Genomic_DNA"/>
</dbReference>
<name>A0A4V1XZJ1_9ACTN</name>
<keyword evidence="1" id="KW-1133">Transmembrane helix</keyword>
<feature type="transmembrane region" description="Helical" evidence="1">
    <location>
        <begin position="42"/>
        <end position="61"/>
    </location>
</feature>
<accession>A0A4V1XZJ1</accession>
<evidence type="ECO:0000313" key="2">
    <source>
        <dbReference type="EMBL" id="RYP86929.1"/>
    </source>
</evidence>
<dbReference type="RefSeq" id="WP_134716037.1">
    <property type="nucleotide sequence ID" value="NZ_SDKM01000009.1"/>
</dbReference>
<dbReference type="AlphaFoldDB" id="A0A4V1XZJ1"/>
<gene>
    <name evidence="2" type="ORF">EKO23_08160</name>
</gene>